<dbReference type="Proteomes" id="UP000026962">
    <property type="component" value="Chromosome 2"/>
</dbReference>
<dbReference type="AlphaFoldDB" id="A0A0E0JUJ9"/>
<reference evidence="2" key="1">
    <citation type="submission" date="2015-04" db="UniProtKB">
        <authorList>
            <consortium name="EnsemblPlants"/>
        </authorList>
    </citation>
    <scope>IDENTIFICATION</scope>
</reference>
<feature type="compositionally biased region" description="Polar residues" evidence="1">
    <location>
        <begin position="31"/>
        <end position="41"/>
    </location>
</feature>
<feature type="region of interest" description="Disordered" evidence="1">
    <location>
        <begin position="27"/>
        <end position="78"/>
    </location>
</feature>
<feature type="compositionally biased region" description="Basic residues" evidence="1">
    <location>
        <begin position="42"/>
        <end position="51"/>
    </location>
</feature>
<accession>A0A0E0JUJ9</accession>
<dbReference type="HOGENOM" id="CLU_1067055_0_0_1"/>
<dbReference type="Gramene" id="OPUNC02G00380.4">
    <property type="protein sequence ID" value="OPUNC02G00380.4"/>
    <property type="gene ID" value="OPUNC02G00380"/>
</dbReference>
<reference evidence="2" key="2">
    <citation type="submission" date="2018-05" db="EMBL/GenBank/DDBJ databases">
        <title>OpunRS2 (Oryza punctata Reference Sequence Version 2).</title>
        <authorList>
            <person name="Zhang J."/>
            <person name="Kudrna D."/>
            <person name="Lee S."/>
            <person name="Talag J."/>
            <person name="Welchert J."/>
            <person name="Wing R.A."/>
        </authorList>
    </citation>
    <scope>NUCLEOTIDE SEQUENCE [LARGE SCALE GENOMIC DNA]</scope>
</reference>
<evidence type="ECO:0000313" key="3">
    <source>
        <dbReference type="Proteomes" id="UP000026962"/>
    </source>
</evidence>
<evidence type="ECO:0000313" key="2">
    <source>
        <dbReference type="EnsemblPlants" id="OPUNC02G00380.4"/>
    </source>
</evidence>
<sequence length="261" mass="28525">MPSGRGAPRMVLVDRYVRFVDDLKRGDQRNWRPSSTPSRSAATKKRGKTKNRTPSMRRSYGTGRRSRSRRTPSSVTALQPLARCARSRSPPGSYYREVLDGIDPRFPQLTGSVATVNSLTIGVSWPPGHHLWSYPFSGFISSSHGSLLALYLGAYRPGIPCSPGCYLVLDTCANSVAIIPPLRTTCITTMSHCGIGTGVAVLRHNNSSDYVLVELFLHQDTRTHLASNRATLFFWWSPGPGPLADGPVGAERGATTPHPCF</sequence>
<protein>
    <recommendedName>
        <fullName evidence="4">DUF1618 domain-containing protein</fullName>
    </recommendedName>
</protein>
<evidence type="ECO:0008006" key="4">
    <source>
        <dbReference type="Google" id="ProtNLM"/>
    </source>
</evidence>
<evidence type="ECO:0000256" key="1">
    <source>
        <dbReference type="SAM" id="MobiDB-lite"/>
    </source>
</evidence>
<name>A0A0E0JUJ9_ORYPU</name>
<organism evidence="2">
    <name type="scientific">Oryza punctata</name>
    <name type="common">Red rice</name>
    <dbReference type="NCBI Taxonomy" id="4537"/>
    <lineage>
        <taxon>Eukaryota</taxon>
        <taxon>Viridiplantae</taxon>
        <taxon>Streptophyta</taxon>
        <taxon>Embryophyta</taxon>
        <taxon>Tracheophyta</taxon>
        <taxon>Spermatophyta</taxon>
        <taxon>Magnoliopsida</taxon>
        <taxon>Liliopsida</taxon>
        <taxon>Poales</taxon>
        <taxon>Poaceae</taxon>
        <taxon>BOP clade</taxon>
        <taxon>Oryzoideae</taxon>
        <taxon>Oryzeae</taxon>
        <taxon>Oryzinae</taxon>
        <taxon>Oryza</taxon>
    </lineage>
</organism>
<proteinExistence type="predicted"/>
<dbReference type="EnsemblPlants" id="OPUNC02G00380.4">
    <property type="protein sequence ID" value="OPUNC02G00380.4"/>
    <property type="gene ID" value="OPUNC02G00380"/>
</dbReference>
<keyword evidence="3" id="KW-1185">Reference proteome</keyword>